<evidence type="ECO:0000256" key="4">
    <source>
        <dbReference type="ARBA" id="ARBA00022840"/>
    </source>
</evidence>
<dbReference type="VEuPathDB" id="FungiDB:BCV72DRAFT_302388"/>
<dbReference type="GO" id="GO:0005524">
    <property type="term" value="F:ATP binding"/>
    <property type="evidence" value="ECO:0007669"/>
    <property type="project" value="UniProtKB-KW"/>
</dbReference>
<evidence type="ECO:0000256" key="9">
    <source>
        <dbReference type="SAM" id="MobiDB-lite"/>
    </source>
</evidence>
<gene>
    <name evidence="11" type="ORF">BCV71DRAFT_264105</name>
</gene>
<organism evidence="11 12">
    <name type="scientific">Rhizopus microsporus</name>
    <dbReference type="NCBI Taxonomy" id="58291"/>
    <lineage>
        <taxon>Eukaryota</taxon>
        <taxon>Fungi</taxon>
        <taxon>Fungi incertae sedis</taxon>
        <taxon>Mucoromycota</taxon>
        <taxon>Mucoromycotina</taxon>
        <taxon>Mucoromycetes</taxon>
        <taxon>Mucorales</taxon>
        <taxon>Mucorineae</taxon>
        <taxon>Rhizopodaceae</taxon>
        <taxon>Rhizopus</taxon>
    </lineage>
</organism>
<keyword evidence="11" id="KW-0378">Hydrolase</keyword>
<dbReference type="GO" id="GO:0003677">
    <property type="term" value="F:DNA binding"/>
    <property type="evidence" value="ECO:0007669"/>
    <property type="project" value="UniProtKB-KW"/>
</dbReference>
<dbReference type="Proteomes" id="UP000242381">
    <property type="component" value="Unassembled WGS sequence"/>
</dbReference>
<dbReference type="OMA" id="RWLKGWE"/>
<keyword evidence="3" id="KW-0547">Nucleotide-binding</keyword>
<evidence type="ECO:0000313" key="12">
    <source>
        <dbReference type="Proteomes" id="UP000242381"/>
    </source>
</evidence>
<dbReference type="InterPro" id="IPR003959">
    <property type="entry name" value="ATPase_AAA_core"/>
</dbReference>
<accession>A0A1X0S226</accession>
<dbReference type="EMBL" id="KV921336">
    <property type="protein sequence ID" value="ORE18208.1"/>
    <property type="molecule type" value="Genomic_DNA"/>
</dbReference>
<dbReference type="PANTHER" id="PTHR46765:SF1">
    <property type="entry name" value="P-LOOP CONTAINING NUCLEOSIDE TRIPHOSPHATE HYDROLASES SUPERFAMILY PROTEIN"/>
    <property type="match status" value="1"/>
</dbReference>
<keyword evidence="6" id="KW-0539">Nucleus</keyword>
<dbReference type="InterPro" id="IPR047854">
    <property type="entry name" value="RFC_lid"/>
</dbReference>
<dbReference type="Pfam" id="PF00004">
    <property type="entry name" value="AAA"/>
    <property type="match status" value="1"/>
</dbReference>
<dbReference type="GO" id="GO:0005634">
    <property type="term" value="C:nucleus"/>
    <property type="evidence" value="ECO:0007669"/>
    <property type="project" value="UniProtKB-SubCell"/>
</dbReference>
<evidence type="ECO:0000256" key="7">
    <source>
        <dbReference type="ARBA" id="ARBA00023306"/>
    </source>
</evidence>
<evidence type="ECO:0000256" key="2">
    <source>
        <dbReference type="ARBA" id="ARBA00022705"/>
    </source>
</evidence>
<keyword evidence="2" id="KW-0235">DNA replication</keyword>
<evidence type="ECO:0000256" key="5">
    <source>
        <dbReference type="ARBA" id="ARBA00023125"/>
    </source>
</evidence>
<evidence type="ECO:0000256" key="3">
    <source>
        <dbReference type="ARBA" id="ARBA00022741"/>
    </source>
</evidence>
<keyword evidence="7" id="KW-0131">Cell cycle</keyword>
<evidence type="ECO:0000313" key="11">
    <source>
        <dbReference type="EMBL" id="ORE18208.1"/>
    </source>
</evidence>
<dbReference type="GO" id="GO:0016887">
    <property type="term" value="F:ATP hydrolysis activity"/>
    <property type="evidence" value="ECO:0007669"/>
    <property type="project" value="InterPro"/>
</dbReference>
<name>A0A1X0S226_RHIZD</name>
<comment type="similarity">
    <text evidence="8">Belongs to the activator 1 small subunits family. CTF18 subfamily.</text>
</comment>
<dbReference type="Gene3D" id="3.40.50.300">
    <property type="entry name" value="P-loop containing nucleotide triphosphate hydrolases"/>
    <property type="match status" value="1"/>
</dbReference>
<evidence type="ECO:0000256" key="8">
    <source>
        <dbReference type="ARBA" id="ARBA00043975"/>
    </source>
</evidence>
<comment type="subcellular location">
    <subcellularLocation>
        <location evidence="1">Nucleus</location>
    </subcellularLocation>
</comment>
<evidence type="ECO:0000259" key="10">
    <source>
        <dbReference type="SMART" id="SM00382"/>
    </source>
</evidence>
<dbReference type="Gene3D" id="1.10.8.60">
    <property type="match status" value="1"/>
</dbReference>
<dbReference type="SUPFAM" id="SSF52540">
    <property type="entry name" value="P-loop containing nucleoside triphosphate hydrolases"/>
    <property type="match status" value="1"/>
</dbReference>
<reference evidence="11 12" key="1">
    <citation type="journal article" date="2016" name="Proc. Natl. Acad. Sci. U.S.A.">
        <title>Lipid metabolic changes in an early divergent fungus govern the establishment of a mutualistic symbiosis with endobacteria.</title>
        <authorList>
            <person name="Lastovetsky O.A."/>
            <person name="Gaspar M.L."/>
            <person name="Mondo S.J."/>
            <person name="LaButti K.M."/>
            <person name="Sandor L."/>
            <person name="Grigoriev I.V."/>
            <person name="Henry S.A."/>
            <person name="Pawlowska T.E."/>
        </authorList>
    </citation>
    <scope>NUCLEOTIDE SEQUENCE [LARGE SCALE GENOMIC DNA]</scope>
    <source>
        <strain evidence="11 12">ATCC 11559</strain>
    </source>
</reference>
<dbReference type="SMART" id="SM00382">
    <property type="entry name" value="AAA"/>
    <property type="match status" value="1"/>
</dbReference>
<evidence type="ECO:0000256" key="6">
    <source>
        <dbReference type="ARBA" id="ARBA00023242"/>
    </source>
</evidence>
<proteinExistence type="inferred from homology"/>
<protein>
    <submittedName>
        <fullName evidence="11">P-loop containing nucleoside triphosphate hydrolase protein</fullName>
    </submittedName>
</protein>
<keyword evidence="4" id="KW-0067">ATP-binding</keyword>
<dbReference type="CDD" id="cd18140">
    <property type="entry name" value="HLD_clamp_RFC"/>
    <property type="match status" value="1"/>
</dbReference>
<dbReference type="CDD" id="cd00009">
    <property type="entry name" value="AAA"/>
    <property type="match status" value="1"/>
</dbReference>
<dbReference type="InterPro" id="IPR003593">
    <property type="entry name" value="AAA+_ATPase"/>
</dbReference>
<dbReference type="InterPro" id="IPR027417">
    <property type="entry name" value="P-loop_NTPase"/>
</dbReference>
<dbReference type="GO" id="GO:0006260">
    <property type="term" value="P:DNA replication"/>
    <property type="evidence" value="ECO:0007669"/>
    <property type="project" value="UniProtKB-KW"/>
</dbReference>
<keyword evidence="5" id="KW-0238">DNA-binding</keyword>
<dbReference type="AlphaFoldDB" id="A0A1X0S226"/>
<sequence length="864" mass="100587">MTTTMTNKRNFSASFPADEDEDDLIRQSLEFEQDEQEIIRFDDYMNRKEEHHIEPDPFETNPSTFQNSLIDAMDYMDIEDDEPLFALHDEGFSRTTNTTKITLETTKQTNYTNVPLSGSFVTATCPRTGVSLYFPKQVEGFNKNRKNDLYKEIISKTNKKSLLSTPIIRLMQNIEKANQEQLEKIEKDIQIDKRQKKKKKVIEKDNSGQLWVDKYRPKTYSDLTGDQRLFREVLRWVKQWDFCVFGKQPPQETQRDKVMRELRDTLNSNNNNNNNRYYKRDRIQKSNDSLKRPEKKILLLSGPPGFGKTTLAHVIARLAGYNIIEVNASDDRTGDVVKTKIKSALEMQAIIRDSNTEEDGKRTMAMNQKPNLLVIDEIDGVSSSSGSSGTDSFIQQLVQLASVEIEEDKKKRTKSKPLLRPIICICNDAYTPVLRPLRAIAHTIQFRKVPMMTIAKRLEYICENEGLETDQRTLCMLAEITDGDIRSCLNTLQFIRSKSRVFKREMLNEVGLGKKDMTQSLFSVWESLFCKPSSNQKTSIQIEKDGRYLNRLTESIVSNGEIERIMQGCFESYPLMRFHDVAMQKVVRISEWLDFYDQLNQRTSERQEFELYKYLPYPLVNFHRFFAGTTMQEHRVEYPRMDYQVFSAKKQFENLIEIFLSGVDATKRRYLNKTIISKEFVPRLMHIISPDLRPVNKQLIKPEEKKVLARLVDIMIEYGLSFIQEKTEDGQFLYKLEPPVEQLLQFELSSPKSILPRQYAVRQMIAQEIETEILKRKEKMLALRGGVKKAPIDKSPAIKKVQNKPEKMAVDFFGRPIVKQKQKQSSNKMDVDDSQDTAKPVVSYKYHEGFSNAVRKPMTVQMFL</sequence>
<evidence type="ECO:0000256" key="1">
    <source>
        <dbReference type="ARBA" id="ARBA00004123"/>
    </source>
</evidence>
<feature type="domain" description="AAA+ ATPase" evidence="10">
    <location>
        <begin position="294"/>
        <end position="450"/>
    </location>
</feature>
<feature type="region of interest" description="Disordered" evidence="9">
    <location>
        <begin position="1"/>
        <end position="22"/>
    </location>
</feature>
<dbReference type="PANTHER" id="PTHR46765">
    <property type="entry name" value="P-LOOP CONTAINING NUCLEOSIDE TRIPHOSPHATE HYDROLASES SUPERFAMILY PROTEIN"/>
    <property type="match status" value="1"/>
</dbReference>
<feature type="compositionally biased region" description="Polar residues" evidence="9">
    <location>
        <begin position="1"/>
        <end position="13"/>
    </location>
</feature>
<dbReference type="InterPro" id="IPR053016">
    <property type="entry name" value="CTF18-RFC_complex"/>
</dbReference>